<dbReference type="STRING" id="796925.A0A137NUG0"/>
<comment type="similarity">
    <text evidence="4">Belongs to the GINS4/SLD5 family.</text>
</comment>
<dbReference type="GO" id="GO:0006261">
    <property type="term" value="P:DNA-templated DNA replication"/>
    <property type="evidence" value="ECO:0007669"/>
    <property type="project" value="InterPro"/>
</dbReference>
<sequence length="243" mass="28657">MESILSSHMSDSKSNFESSQAYPTENISDTNEQMIAFWSNERLSPILLAYNKEYVDGLTSLIEEQTLEIERINEENDKDLLFITILQTEVERIKFILRSYLRCRLGKIEAHYQHYHELLYNPRIPDQFAEHETSYLNNYKQLVEGHFNNAILNQLPQVLQTFPDDDEACNLLKFMILYLFLRIFLVNRPSDDYGVFIKIIQDVGTYNFNDAMPFDLQMSVGNLFFIKFKHALELMDKGWARLI</sequence>
<dbReference type="InterPro" id="IPR008591">
    <property type="entry name" value="GINS_Sld5"/>
</dbReference>
<dbReference type="GO" id="GO:0000727">
    <property type="term" value="P:double-strand break repair via break-induced replication"/>
    <property type="evidence" value="ECO:0007669"/>
    <property type="project" value="TreeGrafter"/>
</dbReference>
<dbReference type="InterPro" id="IPR038749">
    <property type="entry name" value="Sld5_GINS_A"/>
</dbReference>
<feature type="domain" description="GINS subunit" evidence="6">
    <location>
        <begin position="80"/>
        <end position="149"/>
    </location>
</feature>
<dbReference type="OrthoDB" id="338231at2759"/>
<dbReference type="InterPro" id="IPR021151">
    <property type="entry name" value="GINS_A"/>
</dbReference>
<dbReference type="Gene3D" id="1.20.58.1030">
    <property type="match status" value="1"/>
</dbReference>
<evidence type="ECO:0000259" key="6">
    <source>
        <dbReference type="Pfam" id="PF05916"/>
    </source>
</evidence>
<dbReference type="PIRSF" id="PIRSF007764">
    <property type="entry name" value="Sld5"/>
    <property type="match status" value="1"/>
</dbReference>
<feature type="region of interest" description="Disordered" evidence="5">
    <location>
        <begin position="1"/>
        <end position="24"/>
    </location>
</feature>
<protein>
    <recommendedName>
        <fullName evidence="4">DNA replication complex GINS protein SLD5</fullName>
    </recommendedName>
</protein>
<dbReference type="EMBL" id="KQ964735">
    <property type="protein sequence ID" value="KXN66358.1"/>
    <property type="molecule type" value="Genomic_DNA"/>
</dbReference>
<accession>A0A137NUG0</accession>
<reference evidence="7 8" key="1">
    <citation type="journal article" date="2015" name="Genome Biol. Evol.">
        <title>Phylogenomic analyses indicate that early fungi evolved digesting cell walls of algal ancestors of land plants.</title>
        <authorList>
            <person name="Chang Y."/>
            <person name="Wang S."/>
            <person name="Sekimoto S."/>
            <person name="Aerts A.L."/>
            <person name="Choi C."/>
            <person name="Clum A."/>
            <person name="LaButti K.M."/>
            <person name="Lindquist E.A."/>
            <person name="Yee Ngan C."/>
            <person name="Ohm R.A."/>
            <person name="Salamov A.A."/>
            <person name="Grigoriev I.V."/>
            <person name="Spatafora J.W."/>
            <person name="Berbee M.L."/>
        </authorList>
    </citation>
    <scope>NUCLEOTIDE SEQUENCE [LARGE SCALE GENOMIC DNA]</scope>
    <source>
        <strain evidence="7 8">NRRL 28638</strain>
    </source>
</reference>
<evidence type="ECO:0000256" key="1">
    <source>
        <dbReference type="ARBA" id="ARBA00004123"/>
    </source>
</evidence>
<dbReference type="Proteomes" id="UP000070444">
    <property type="component" value="Unassembled WGS sequence"/>
</dbReference>
<name>A0A137NUG0_CONC2</name>
<keyword evidence="8" id="KW-1185">Reference proteome</keyword>
<comment type="function">
    <text evidence="4">The GINS complex plays an essential role in the initiation of DNA replication.</text>
</comment>
<evidence type="ECO:0000313" key="7">
    <source>
        <dbReference type="EMBL" id="KXN66358.1"/>
    </source>
</evidence>
<proteinExistence type="inferred from homology"/>
<evidence type="ECO:0000256" key="4">
    <source>
        <dbReference type="PIRNR" id="PIRNR007764"/>
    </source>
</evidence>
<dbReference type="AlphaFoldDB" id="A0A137NUG0"/>
<evidence type="ECO:0000256" key="2">
    <source>
        <dbReference type="ARBA" id="ARBA00022705"/>
    </source>
</evidence>
<gene>
    <name evidence="7" type="ORF">CONCODRAFT_129280</name>
</gene>
<dbReference type="Pfam" id="PF05916">
    <property type="entry name" value="Sld5"/>
    <property type="match status" value="1"/>
</dbReference>
<dbReference type="GO" id="GO:0000811">
    <property type="term" value="C:GINS complex"/>
    <property type="evidence" value="ECO:0007669"/>
    <property type="project" value="UniProtKB-UniRule"/>
</dbReference>
<keyword evidence="2 4" id="KW-0235">DNA replication</keyword>
<dbReference type="SUPFAM" id="SSF158573">
    <property type="entry name" value="GINS helical bundle-like"/>
    <property type="match status" value="1"/>
</dbReference>
<dbReference type="InterPro" id="IPR036224">
    <property type="entry name" value="GINS_bundle-like_dom_sf"/>
</dbReference>
<comment type="subcellular location">
    <subcellularLocation>
        <location evidence="1 4">Nucleus</location>
    </subcellularLocation>
</comment>
<evidence type="ECO:0000256" key="3">
    <source>
        <dbReference type="ARBA" id="ARBA00023242"/>
    </source>
</evidence>
<dbReference type="PANTHER" id="PTHR21206">
    <property type="entry name" value="SLD5 PROTEIN"/>
    <property type="match status" value="1"/>
</dbReference>
<evidence type="ECO:0000256" key="5">
    <source>
        <dbReference type="SAM" id="MobiDB-lite"/>
    </source>
</evidence>
<organism evidence="7 8">
    <name type="scientific">Conidiobolus coronatus (strain ATCC 28846 / CBS 209.66 / NRRL 28638)</name>
    <name type="common">Delacroixia coronata</name>
    <dbReference type="NCBI Taxonomy" id="796925"/>
    <lineage>
        <taxon>Eukaryota</taxon>
        <taxon>Fungi</taxon>
        <taxon>Fungi incertae sedis</taxon>
        <taxon>Zoopagomycota</taxon>
        <taxon>Entomophthoromycotina</taxon>
        <taxon>Entomophthoromycetes</taxon>
        <taxon>Entomophthorales</taxon>
        <taxon>Ancylistaceae</taxon>
        <taxon>Conidiobolus</taxon>
    </lineage>
</organism>
<keyword evidence="3 4" id="KW-0539">Nucleus</keyword>
<dbReference type="PANTHER" id="PTHR21206:SF0">
    <property type="entry name" value="DNA REPLICATION COMPLEX GINS PROTEIN SLD5"/>
    <property type="match status" value="1"/>
</dbReference>
<dbReference type="CDD" id="cd11711">
    <property type="entry name" value="GINS_A_Sld5"/>
    <property type="match status" value="1"/>
</dbReference>
<evidence type="ECO:0000313" key="8">
    <source>
        <dbReference type="Proteomes" id="UP000070444"/>
    </source>
</evidence>